<gene>
    <name evidence="6" type="ORF">P153DRAFT_397220</name>
</gene>
<dbReference type="InterPro" id="IPR001680">
    <property type="entry name" value="WD40_rpt"/>
</dbReference>
<dbReference type="PANTHER" id="PTHR19842:SF0">
    <property type="entry name" value="TARGET OF RAPAMYCIN COMPLEX SUBUNIT LST8"/>
    <property type="match status" value="1"/>
</dbReference>
<feature type="repeat" description="WD" evidence="4">
    <location>
        <begin position="892"/>
        <end position="926"/>
    </location>
</feature>
<dbReference type="PANTHER" id="PTHR19842">
    <property type="entry name" value="G BETA-LIKE PROTEIN GBL"/>
    <property type="match status" value="1"/>
</dbReference>
<protein>
    <submittedName>
        <fullName evidence="6">WD40 repeat-like protein</fullName>
    </submittedName>
</protein>
<evidence type="ECO:0000256" key="2">
    <source>
        <dbReference type="ARBA" id="ARBA00022574"/>
    </source>
</evidence>
<feature type="compositionally biased region" description="Polar residues" evidence="5">
    <location>
        <begin position="198"/>
        <end position="207"/>
    </location>
</feature>
<dbReference type="PROSITE" id="PS00678">
    <property type="entry name" value="WD_REPEATS_1"/>
    <property type="match status" value="1"/>
</dbReference>
<dbReference type="InterPro" id="IPR036322">
    <property type="entry name" value="WD40_repeat_dom_sf"/>
</dbReference>
<feature type="compositionally biased region" description="Polar residues" evidence="5">
    <location>
        <begin position="71"/>
        <end position="91"/>
    </location>
</feature>
<dbReference type="GeneID" id="54411973"/>
<dbReference type="PROSITE" id="PS50294">
    <property type="entry name" value="WD_REPEATS_REGION"/>
    <property type="match status" value="1"/>
</dbReference>
<feature type="compositionally biased region" description="Basic and acidic residues" evidence="5">
    <location>
        <begin position="496"/>
        <end position="506"/>
    </location>
</feature>
<feature type="region of interest" description="Disordered" evidence="5">
    <location>
        <begin position="1"/>
        <end position="164"/>
    </location>
</feature>
<name>A0A6A6AF34_9PLEO</name>
<dbReference type="Pfam" id="PF00400">
    <property type="entry name" value="WD40"/>
    <property type="match status" value="2"/>
</dbReference>
<dbReference type="PROSITE" id="PS50082">
    <property type="entry name" value="WD_REPEATS_2"/>
    <property type="match status" value="2"/>
</dbReference>
<feature type="region of interest" description="Disordered" evidence="5">
    <location>
        <begin position="198"/>
        <end position="253"/>
    </location>
</feature>
<feature type="repeat" description="WD" evidence="4">
    <location>
        <begin position="1165"/>
        <end position="1199"/>
    </location>
</feature>
<organism evidence="6 7">
    <name type="scientific">Dothidotthia symphoricarpi CBS 119687</name>
    <dbReference type="NCBI Taxonomy" id="1392245"/>
    <lineage>
        <taxon>Eukaryota</taxon>
        <taxon>Fungi</taxon>
        <taxon>Dikarya</taxon>
        <taxon>Ascomycota</taxon>
        <taxon>Pezizomycotina</taxon>
        <taxon>Dothideomycetes</taxon>
        <taxon>Pleosporomycetidae</taxon>
        <taxon>Pleosporales</taxon>
        <taxon>Dothidotthiaceae</taxon>
        <taxon>Dothidotthia</taxon>
    </lineage>
</organism>
<feature type="compositionally biased region" description="Basic and acidic residues" evidence="5">
    <location>
        <begin position="234"/>
        <end position="243"/>
    </location>
</feature>
<dbReference type="InterPro" id="IPR037588">
    <property type="entry name" value="MLST8"/>
</dbReference>
<keyword evidence="7" id="KW-1185">Reference proteome</keyword>
<reference evidence="6" key="1">
    <citation type="journal article" date="2020" name="Stud. Mycol.">
        <title>101 Dothideomycetes genomes: a test case for predicting lifestyles and emergence of pathogens.</title>
        <authorList>
            <person name="Haridas S."/>
            <person name="Albert R."/>
            <person name="Binder M."/>
            <person name="Bloem J."/>
            <person name="Labutti K."/>
            <person name="Salamov A."/>
            <person name="Andreopoulos B."/>
            <person name="Baker S."/>
            <person name="Barry K."/>
            <person name="Bills G."/>
            <person name="Bluhm B."/>
            <person name="Cannon C."/>
            <person name="Castanera R."/>
            <person name="Culley D."/>
            <person name="Daum C."/>
            <person name="Ezra D."/>
            <person name="Gonzalez J."/>
            <person name="Henrissat B."/>
            <person name="Kuo A."/>
            <person name="Liang C."/>
            <person name="Lipzen A."/>
            <person name="Lutzoni F."/>
            <person name="Magnuson J."/>
            <person name="Mondo S."/>
            <person name="Nolan M."/>
            <person name="Ohm R."/>
            <person name="Pangilinan J."/>
            <person name="Park H.-J."/>
            <person name="Ramirez L."/>
            <person name="Alfaro M."/>
            <person name="Sun H."/>
            <person name="Tritt A."/>
            <person name="Yoshinaga Y."/>
            <person name="Zwiers L.-H."/>
            <person name="Turgeon B."/>
            <person name="Goodwin S."/>
            <person name="Spatafora J."/>
            <person name="Crous P."/>
            <person name="Grigoriev I."/>
        </authorList>
    </citation>
    <scope>NUCLEOTIDE SEQUENCE</scope>
    <source>
        <strain evidence="6">CBS 119687</strain>
    </source>
</reference>
<comment type="similarity">
    <text evidence="1">Belongs to the WD repeat LST8 family.</text>
</comment>
<dbReference type="FunFam" id="2.130.10.10:FF:000969">
    <property type="entry name" value="WD repeat protein"/>
    <property type="match status" value="1"/>
</dbReference>
<feature type="region of interest" description="Disordered" evidence="5">
    <location>
        <begin position="496"/>
        <end position="589"/>
    </location>
</feature>
<dbReference type="GO" id="GO:0032956">
    <property type="term" value="P:regulation of actin cytoskeleton organization"/>
    <property type="evidence" value="ECO:0007669"/>
    <property type="project" value="TreeGrafter"/>
</dbReference>
<evidence type="ECO:0000256" key="5">
    <source>
        <dbReference type="SAM" id="MobiDB-lite"/>
    </source>
</evidence>
<evidence type="ECO:0000313" key="6">
    <source>
        <dbReference type="EMBL" id="KAF2129021.1"/>
    </source>
</evidence>
<evidence type="ECO:0000313" key="7">
    <source>
        <dbReference type="Proteomes" id="UP000799771"/>
    </source>
</evidence>
<dbReference type="InterPro" id="IPR019775">
    <property type="entry name" value="WD40_repeat_CS"/>
</dbReference>
<dbReference type="GO" id="GO:0031929">
    <property type="term" value="P:TOR signaling"/>
    <property type="evidence" value="ECO:0007669"/>
    <property type="project" value="InterPro"/>
</dbReference>
<dbReference type="InterPro" id="IPR015943">
    <property type="entry name" value="WD40/YVTN_repeat-like_dom_sf"/>
</dbReference>
<dbReference type="GO" id="GO:0031931">
    <property type="term" value="C:TORC1 complex"/>
    <property type="evidence" value="ECO:0007669"/>
    <property type="project" value="InterPro"/>
</dbReference>
<dbReference type="GO" id="GO:0031932">
    <property type="term" value="C:TORC2 complex"/>
    <property type="evidence" value="ECO:0007669"/>
    <property type="project" value="InterPro"/>
</dbReference>
<accession>A0A6A6AF34</accession>
<dbReference type="SMART" id="SM00320">
    <property type="entry name" value="WD40"/>
    <property type="match status" value="5"/>
</dbReference>
<dbReference type="Proteomes" id="UP000799771">
    <property type="component" value="Unassembled WGS sequence"/>
</dbReference>
<evidence type="ECO:0000256" key="1">
    <source>
        <dbReference type="ARBA" id="ARBA00009890"/>
    </source>
</evidence>
<feature type="compositionally biased region" description="Polar residues" evidence="5">
    <location>
        <begin position="111"/>
        <end position="156"/>
    </location>
</feature>
<proteinExistence type="inferred from homology"/>
<dbReference type="SUPFAM" id="SSF50978">
    <property type="entry name" value="WD40 repeat-like"/>
    <property type="match status" value="1"/>
</dbReference>
<dbReference type="EMBL" id="ML977507">
    <property type="protein sequence ID" value="KAF2129021.1"/>
    <property type="molecule type" value="Genomic_DNA"/>
</dbReference>
<evidence type="ECO:0000256" key="4">
    <source>
        <dbReference type="PROSITE-ProRule" id="PRU00221"/>
    </source>
</evidence>
<evidence type="ECO:0000256" key="3">
    <source>
        <dbReference type="ARBA" id="ARBA00022737"/>
    </source>
</evidence>
<keyword evidence="2 4" id="KW-0853">WD repeat</keyword>
<dbReference type="OrthoDB" id="10248252at2759"/>
<dbReference type="RefSeq" id="XP_033523410.1">
    <property type="nucleotide sequence ID" value="XM_033671541.1"/>
</dbReference>
<feature type="compositionally biased region" description="Low complexity" evidence="5">
    <location>
        <begin position="54"/>
        <end position="70"/>
    </location>
</feature>
<sequence length="1503" mass="165156">MGPCDGSNIVDLTLDSDDEMGFAPSQAQNPKPAAKKTPVPLPANIGRQSSTISPAPAFKKTTATPPTTFTQKNTHFVEHTTSPQKNTTTTLPPKGSPFLKRTPVPLPSNVRFKTSTQGHAPQTLPINTPTNPKRSPSGTTQPTSSNMPSITTSSAGTGHDAAPKRYLPVSLGAHKNTKLFNTVEQAAKRRKLSAPVVGTNTGLSSAAKTPATGKTAHEQPTDIGAGPNRTSRKMQVEEGRDTDPSACAKSTSTYKPLSVHQMNAALKTNGTAIPMMNNMVEDKTRPPKKEQVPEAYILNGLLRPYATAPGPTLRFSRVADSSSETADNIRELALHSQTKSVPAQKAEVTIQTAVTSRSVRPVEKKSMPLMQDEDTDSVMSDISNPIPVPAHVATPPLPVPNLRGPTQIVERSKPFSQEEDHLLIFLKEVAQFKWNEITQQFNTIYPDRKYSALQTCYSSRLNRRDRSKDPAVLNLPPRFSEMAAEFADKDVVVSFETSERAQRNERNQPSNHPTTRPPFARMTTEYSSGTESAPRRERARRAPPVNYTWPRQRGTGPRDEVDAADGDEPMASDFSMRSETPPEELDQPPDKAIAVDNAPIDMEFDANDAAVALAARKGHRSASDEPLPYLTSKQRLTMQDTPNEYGWDQLSSREWQGLIVHVDFSPAEIDVVNRVIAKVTSLTDRSSRHNTRRRHLRTVLKSITEPKLLRITSEVRRYLSSRDSTSIAAFLQDAKAGKISDTPQIQRLAAAKTDKDMSSIQKLSTSSIIRQRELGLQSRRGWKSASKPLTYQTKNKFMDTLGCSHTWTGASGDIHTVAWSPGGQSFVAGAVAVTDPDSMQYNRRNNLLYGDVSSGVIHELGEHNIERPKTETGANSTHAMFVSQDPKLYTTVSSVRFSRSGKLMYSAGYDNSVCVWRTDTDSSQPSFASAWKHKAEVDMMAVNPQYDGMLATAAKRSSENTIKLISANEDNPSEFTKHNYYSAKAASRSDLKILPTALQFEPRYGRLLLAGFGANVRQDHNLDTTGDICLWDVETQVPMAVHGSSKNIFDITFNPNHRHMPLFAYGCVATGGNINKGTRSLVRLYEGASPNKYTCPLEMECKALDMNDVVWCPYDEHLIAAGCTDGRSYVWDMRMPNDPLLVLLHGQSLMPLQDDVHHERTDTGVRFLSWGENATRLYSGSSDGVVKVWDVTRSSKDTFIRDLITTDSGIMAGSFSPDMSRLIIGEVNGSINILEVGRNDCSSKDADTLRYVPYANDDDDEDPIISTESGIADANHLLQTRQLQLAPMGSLPIRQVLQGPNYAGPFDHSVDAPFLRQQALNFQLNLSKPSPQCTIPSCKHSMSKLTSEEIGDSGRSADRIPDELRRQWKALDSHLIVPGKSKCTHCGRSARLSSSDPDTPILCERCSFACFRCGAVNPVAPVTTTLICDSCAGVWEIGALGFECVQQPDYVGEPLDVPRLEGFGKEGCLRGKEDGQATFGDEVNALTDYYYSLAIDRPESPPL</sequence>
<dbReference type="Gene3D" id="2.130.10.10">
    <property type="entry name" value="YVTN repeat-like/Quinoprotein amine dehydrogenase"/>
    <property type="match status" value="1"/>
</dbReference>
<keyword evidence="3" id="KW-0677">Repeat</keyword>